<proteinExistence type="predicted"/>
<feature type="domain" description="HD-GYP" evidence="2">
    <location>
        <begin position="251"/>
        <end position="449"/>
    </location>
</feature>
<reference evidence="3 4" key="1">
    <citation type="submission" date="2015-11" db="EMBL/GenBank/DDBJ databases">
        <authorList>
            <person name="Lin W."/>
        </authorList>
    </citation>
    <scope>NUCLEOTIDE SEQUENCE [LARGE SCALE GENOMIC DNA]</scope>
    <source>
        <strain evidence="3 4">HCH-1</strain>
    </source>
</reference>
<dbReference type="InterPro" id="IPR037522">
    <property type="entry name" value="HD_GYP_dom"/>
</dbReference>
<accession>A0ABR5SCP1</accession>
<dbReference type="SUPFAM" id="SSF109604">
    <property type="entry name" value="HD-domain/PDEase-like"/>
    <property type="match status" value="1"/>
</dbReference>
<dbReference type="PROSITE" id="PS51832">
    <property type="entry name" value="HD_GYP"/>
    <property type="match status" value="1"/>
</dbReference>
<dbReference type="SMART" id="SM00471">
    <property type="entry name" value="HDc"/>
    <property type="match status" value="1"/>
</dbReference>
<dbReference type="Gene3D" id="3.30.450.40">
    <property type="match status" value="1"/>
</dbReference>
<dbReference type="PANTHER" id="PTHR43155">
    <property type="entry name" value="CYCLIC DI-GMP PHOSPHODIESTERASE PA4108-RELATED"/>
    <property type="match status" value="1"/>
</dbReference>
<keyword evidence="3" id="KW-0378">Hydrolase</keyword>
<comment type="caution">
    <text evidence="3">The sequence shown here is derived from an EMBL/GenBank/DDBJ whole genome shotgun (WGS) entry which is preliminary data.</text>
</comment>
<evidence type="ECO:0000259" key="1">
    <source>
        <dbReference type="PROSITE" id="PS51831"/>
    </source>
</evidence>
<evidence type="ECO:0000313" key="3">
    <source>
        <dbReference type="EMBL" id="KWT81177.1"/>
    </source>
</evidence>
<dbReference type="EC" id="3.1.4.52" evidence="3"/>
<gene>
    <name evidence="3" type="ORF">ASN18_2601</name>
</gene>
<dbReference type="InterPro" id="IPR003607">
    <property type="entry name" value="HD/PDEase_dom"/>
</dbReference>
<feature type="domain" description="HD" evidence="1">
    <location>
        <begin position="273"/>
        <end position="398"/>
    </location>
</feature>
<dbReference type="PROSITE" id="PS51831">
    <property type="entry name" value="HD"/>
    <property type="match status" value="1"/>
</dbReference>
<dbReference type="EMBL" id="LNQR01000100">
    <property type="protein sequence ID" value="KWT81177.1"/>
    <property type="molecule type" value="Genomic_DNA"/>
</dbReference>
<evidence type="ECO:0000313" key="4">
    <source>
        <dbReference type="Proteomes" id="UP000060487"/>
    </source>
</evidence>
<dbReference type="PANTHER" id="PTHR43155:SF2">
    <property type="entry name" value="CYCLIC DI-GMP PHOSPHODIESTERASE PA4108"/>
    <property type="match status" value="1"/>
</dbReference>
<dbReference type="InterPro" id="IPR006674">
    <property type="entry name" value="HD_domain"/>
</dbReference>
<dbReference type="InterPro" id="IPR029016">
    <property type="entry name" value="GAF-like_dom_sf"/>
</dbReference>
<dbReference type="Gene3D" id="1.10.3210.10">
    <property type="entry name" value="Hypothetical protein af1432"/>
    <property type="match status" value="1"/>
</dbReference>
<evidence type="ECO:0000259" key="2">
    <source>
        <dbReference type="PROSITE" id="PS51832"/>
    </source>
</evidence>
<dbReference type="RefSeq" id="WP_085053224.1">
    <property type="nucleotide sequence ID" value="NZ_LNQR01000100.1"/>
</dbReference>
<organism evidence="3 4">
    <name type="scientific">Candidatus Magnetominusculus xianensis</name>
    <dbReference type="NCBI Taxonomy" id="1748249"/>
    <lineage>
        <taxon>Bacteria</taxon>
        <taxon>Pseudomonadati</taxon>
        <taxon>Nitrospirota</taxon>
        <taxon>Nitrospiria</taxon>
        <taxon>Nitrospirales</taxon>
        <taxon>Nitrospiraceae</taxon>
        <taxon>Candidatus Magnetominusculus</taxon>
    </lineage>
</organism>
<protein>
    <submittedName>
        <fullName evidence="3">Phosphohydrolase</fullName>
        <ecNumber evidence="3">3.1.4.52</ecNumber>
    </submittedName>
</protein>
<dbReference type="SUPFAM" id="SSF55781">
    <property type="entry name" value="GAF domain-like"/>
    <property type="match status" value="1"/>
</dbReference>
<name>A0ABR5SCP1_9BACT</name>
<sequence length="449" mass="50547">MIAFNLKKLIDKPDVNELINGLNNSMGVNFCIKDNYGNILYGADCNNMTNRLPIKANSQIVGLVYGQNVNQIAVIASLLNQVIGAEIQIRMMTDETLAKYDELKTLYEFVERFNRLNVKEIANYLIRYVLDRICANNVSVMLINEKTGSLKLIDEYGTPVGALIEIAESLMSSGKADIINDCKSDSRFEKAAGTISSLIYTPIKTNEKTLGIATASTIEPYNYTAADLKLFSTLVFQAAVTIDNARLYKSLEEAVIKMVYTLVDTLEKRDPYTAGHSRRVMNYSVAIAETIGMSCEDKERLKLSSVLHDIGKIGVRDDVLLKKDKLTDADFEHIKLHPTHGAEILSRIEEFEDIIPGIKFHHRYYTDNNRSYPLGGPTGLDIHIFARIIAVADTFDAMTTKRPYREEAKSSYDALEELKKYKGTQFDPKIVDAFLKAWNDNKITLVNQY</sequence>
<dbReference type="CDD" id="cd00077">
    <property type="entry name" value="HDc"/>
    <property type="match status" value="1"/>
</dbReference>
<keyword evidence="4" id="KW-1185">Reference proteome</keyword>
<dbReference type="Pfam" id="PF13487">
    <property type="entry name" value="HD_5"/>
    <property type="match status" value="1"/>
</dbReference>
<dbReference type="GO" id="GO:0071111">
    <property type="term" value="F:cyclic-guanylate-specific phosphodiesterase activity"/>
    <property type="evidence" value="ECO:0007669"/>
    <property type="project" value="UniProtKB-EC"/>
</dbReference>
<dbReference type="Proteomes" id="UP000060487">
    <property type="component" value="Unassembled WGS sequence"/>
</dbReference>